<dbReference type="EC" id="1.6.5.-" evidence="6"/>
<reference evidence="8 9" key="1">
    <citation type="submission" date="2011-06" db="EMBL/GenBank/DDBJ databases">
        <title>The draft genome of Thiorhodococcus drewsii AZ1.</title>
        <authorList>
            <consortium name="US DOE Joint Genome Institute (JGI-PGF)"/>
            <person name="Lucas S."/>
            <person name="Han J."/>
            <person name="Lapidus A."/>
            <person name="Cheng J.-F."/>
            <person name="Goodwin L."/>
            <person name="Pitluck S."/>
            <person name="Peters L."/>
            <person name="Land M.L."/>
            <person name="Hauser L."/>
            <person name="Vogl K."/>
            <person name="Liu Z."/>
            <person name="Imhoff J."/>
            <person name="Thiel V."/>
            <person name="Frigaard N.-U."/>
            <person name="Bryant D.A."/>
            <person name="Woyke T.J."/>
        </authorList>
    </citation>
    <scope>NUCLEOTIDE SEQUENCE [LARGE SCALE GENOMIC DNA]</scope>
    <source>
        <strain evidence="8 9">AZ1</strain>
    </source>
</reference>
<comment type="function">
    <text evidence="6">Also exhibits azoreductase activity. Catalyzes the reductive cleavage of the azo bond in aromatic azo compounds to the corresponding amines.</text>
</comment>
<proteinExistence type="inferred from homology"/>
<dbReference type="Pfam" id="PF02525">
    <property type="entry name" value="Flavodoxin_2"/>
    <property type="match status" value="1"/>
</dbReference>
<dbReference type="RefSeq" id="WP_007040162.1">
    <property type="nucleotide sequence ID" value="NZ_AFWT01000008.1"/>
</dbReference>
<comment type="cofactor">
    <cofactor evidence="6">
        <name>FMN</name>
        <dbReference type="ChEBI" id="CHEBI:58210"/>
    </cofactor>
    <text evidence="6">Binds 1 FMN per subunit.</text>
</comment>
<dbReference type="GO" id="GO:0016652">
    <property type="term" value="F:oxidoreductase activity, acting on NAD(P)H as acceptor"/>
    <property type="evidence" value="ECO:0007669"/>
    <property type="project" value="UniProtKB-UniRule"/>
</dbReference>
<comment type="function">
    <text evidence="6">Quinone reductase that provides resistance to thiol-specific stress caused by electrophilic quinones.</text>
</comment>
<evidence type="ECO:0000256" key="6">
    <source>
        <dbReference type="HAMAP-Rule" id="MF_01216"/>
    </source>
</evidence>
<dbReference type="GO" id="GO:0009055">
    <property type="term" value="F:electron transfer activity"/>
    <property type="evidence" value="ECO:0007669"/>
    <property type="project" value="UniProtKB-UniRule"/>
</dbReference>
<dbReference type="Proteomes" id="UP000004200">
    <property type="component" value="Unassembled WGS sequence"/>
</dbReference>
<feature type="binding site" evidence="6">
    <location>
        <begin position="96"/>
        <end position="99"/>
    </location>
    <ligand>
        <name>FMN</name>
        <dbReference type="ChEBI" id="CHEBI:58210"/>
    </ligand>
</feature>
<feature type="binding site" evidence="6">
    <location>
        <position position="10"/>
    </location>
    <ligand>
        <name>FMN</name>
        <dbReference type="ChEBI" id="CHEBI:58210"/>
    </ligand>
</feature>
<dbReference type="InterPro" id="IPR029039">
    <property type="entry name" value="Flavoprotein-like_sf"/>
</dbReference>
<evidence type="ECO:0000259" key="7">
    <source>
        <dbReference type="Pfam" id="PF02525"/>
    </source>
</evidence>
<evidence type="ECO:0000256" key="4">
    <source>
        <dbReference type="ARBA" id="ARBA00023027"/>
    </source>
</evidence>
<feature type="domain" description="Flavodoxin-like fold" evidence="7">
    <location>
        <begin position="2"/>
        <end position="198"/>
    </location>
</feature>
<evidence type="ECO:0000313" key="8">
    <source>
        <dbReference type="EMBL" id="EGV32212.1"/>
    </source>
</evidence>
<dbReference type="eggNOG" id="COG1182">
    <property type="taxonomic scope" value="Bacteria"/>
</dbReference>
<dbReference type="PANTHER" id="PTHR43741">
    <property type="entry name" value="FMN-DEPENDENT NADH-AZOREDUCTASE 1"/>
    <property type="match status" value="1"/>
</dbReference>
<dbReference type="STRING" id="765913.ThidrDRAFT_1448"/>
<keyword evidence="2 6" id="KW-0288">FMN</keyword>
<name>G2DZI5_9GAMM</name>
<keyword evidence="3 6" id="KW-0560">Oxidoreductase</keyword>
<comment type="subunit">
    <text evidence="6">Homodimer.</text>
</comment>
<sequence>MKRILHIDSSLFSGDGVSSTLAGDYVSRLLERDPQWQVTHRDLGRDPIAHLDATRLTAIMTPEADRSAEQRTIAEEADTLIREVQEADLLVLGVPMYNFAIPSVLKSWFDHIARAGVTFRYTAEGSVGLLEGKRAVVLASRGGLHLGQPTDTQTDYLATMLGFLGIDDVEFVYAEGLNLGDDAREQALASAKDEINQLLAA</sequence>
<dbReference type="InterPro" id="IPR050104">
    <property type="entry name" value="FMN-dep_NADH:Q_OxRdtase_AzoR1"/>
</dbReference>
<dbReference type="HAMAP" id="MF_01216">
    <property type="entry name" value="Azoreductase_type1"/>
    <property type="match status" value="1"/>
</dbReference>
<evidence type="ECO:0000256" key="2">
    <source>
        <dbReference type="ARBA" id="ARBA00022643"/>
    </source>
</evidence>
<accession>G2DZI5</accession>
<evidence type="ECO:0000313" key="9">
    <source>
        <dbReference type="Proteomes" id="UP000004200"/>
    </source>
</evidence>
<dbReference type="PATRIC" id="fig|765913.3.peg.1475"/>
<evidence type="ECO:0000256" key="1">
    <source>
        <dbReference type="ARBA" id="ARBA00022630"/>
    </source>
</evidence>
<dbReference type="InterPro" id="IPR023048">
    <property type="entry name" value="NADH:quinone_OxRdtase_FMN_depd"/>
</dbReference>
<feature type="binding site" evidence="6">
    <location>
        <begin position="140"/>
        <end position="143"/>
    </location>
    <ligand>
        <name>FMN</name>
        <dbReference type="ChEBI" id="CHEBI:58210"/>
    </ligand>
</feature>
<comment type="catalytic activity">
    <reaction evidence="5">
        <text>N,N-dimethyl-1,4-phenylenediamine + anthranilate + 2 NAD(+) = 2-(4-dimethylaminophenyl)diazenylbenzoate + 2 NADH + 2 H(+)</text>
        <dbReference type="Rhea" id="RHEA:55872"/>
        <dbReference type="ChEBI" id="CHEBI:15378"/>
        <dbReference type="ChEBI" id="CHEBI:15783"/>
        <dbReference type="ChEBI" id="CHEBI:16567"/>
        <dbReference type="ChEBI" id="CHEBI:57540"/>
        <dbReference type="ChEBI" id="CHEBI:57945"/>
        <dbReference type="ChEBI" id="CHEBI:71579"/>
        <dbReference type="EC" id="1.7.1.17"/>
    </reaction>
    <physiologicalReaction direction="right-to-left" evidence="5">
        <dbReference type="Rhea" id="RHEA:55874"/>
    </physiologicalReaction>
</comment>
<protein>
    <recommendedName>
        <fullName evidence="6">FMN dependent NADH:quinone oxidoreductase</fullName>
        <ecNumber evidence="6">1.6.5.-</ecNumber>
    </recommendedName>
    <alternativeName>
        <fullName evidence="6">Azo-dye reductase</fullName>
    </alternativeName>
    <alternativeName>
        <fullName evidence="6">FMN-dependent NADH-azo compound oxidoreductase</fullName>
    </alternativeName>
    <alternativeName>
        <fullName evidence="6">FMN-dependent NADH-azoreductase</fullName>
        <ecNumber evidence="6">1.7.1.17</ecNumber>
    </alternativeName>
</protein>
<comment type="similarity">
    <text evidence="6">Belongs to the azoreductase type 1 family.</text>
</comment>
<keyword evidence="1 6" id="KW-0285">Flavoprotein</keyword>
<dbReference type="InterPro" id="IPR003680">
    <property type="entry name" value="Flavodoxin_fold"/>
</dbReference>
<dbReference type="EC" id="1.7.1.17" evidence="6"/>
<organism evidence="8 9">
    <name type="scientific">Thiorhodococcus drewsii AZ1</name>
    <dbReference type="NCBI Taxonomy" id="765913"/>
    <lineage>
        <taxon>Bacteria</taxon>
        <taxon>Pseudomonadati</taxon>
        <taxon>Pseudomonadota</taxon>
        <taxon>Gammaproteobacteria</taxon>
        <taxon>Chromatiales</taxon>
        <taxon>Chromatiaceae</taxon>
        <taxon>Thiorhodococcus</taxon>
    </lineage>
</organism>
<evidence type="ECO:0000256" key="3">
    <source>
        <dbReference type="ARBA" id="ARBA00023002"/>
    </source>
</evidence>
<gene>
    <name evidence="6" type="primary">azoR</name>
    <name evidence="8" type="ORF">ThidrDRAFT_1448</name>
</gene>
<evidence type="ECO:0000256" key="5">
    <source>
        <dbReference type="ARBA" id="ARBA00048542"/>
    </source>
</evidence>
<dbReference type="EMBL" id="AFWT01000008">
    <property type="protein sequence ID" value="EGV32212.1"/>
    <property type="molecule type" value="Genomic_DNA"/>
</dbReference>
<comment type="caution">
    <text evidence="8">The sequence shown here is derived from an EMBL/GenBank/DDBJ whole genome shotgun (WGS) entry which is preliminary data.</text>
</comment>
<dbReference type="PANTHER" id="PTHR43741:SF2">
    <property type="entry name" value="FMN-DEPENDENT NADH:QUINONE OXIDOREDUCTASE"/>
    <property type="match status" value="1"/>
</dbReference>
<dbReference type="SUPFAM" id="SSF52218">
    <property type="entry name" value="Flavoproteins"/>
    <property type="match status" value="1"/>
</dbReference>
<keyword evidence="9" id="KW-1185">Reference proteome</keyword>
<dbReference type="Gene3D" id="3.40.50.360">
    <property type="match status" value="1"/>
</dbReference>
<comment type="catalytic activity">
    <reaction evidence="6">
        <text>2 a quinone + NADH + H(+) = 2 a 1,4-benzosemiquinone + NAD(+)</text>
        <dbReference type="Rhea" id="RHEA:65952"/>
        <dbReference type="ChEBI" id="CHEBI:15378"/>
        <dbReference type="ChEBI" id="CHEBI:57540"/>
        <dbReference type="ChEBI" id="CHEBI:57945"/>
        <dbReference type="ChEBI" id="CHEBI:132124"/>
        <dbReference type="ChEBI" id="CHEBI:134225"/>
    </reaction>
</comment>
<comment type="caution">
    <text evidence="6">Lacks conserved residue(s) required for the propagation of feature annotation.</text>
</comment>
<keyword evidence="4 6" id="KW-0520">NAD</keyword>
<dbReference type="GO" id="GO:0010181">
    <property type="term" value="F:FMN binding"/>
    <property type="evidence" value="ECO:0007669"/>
    <property type="project" value="UniProtKB-UniRule"/>
</dbReference>
<dbReference type="AlphaFoldDB" id="G2DZI5"/>
<dbReference type="OrthoDB" id="9787136at2"/>
<dbReference type="GO" id="GO:0016655">
    <property type="term" value="F:oxidoreductase activity, acting on NAD(P)H, quinone or similar compound as acceptor"/>
    <property type="evidence" value="ECO:0007669"/>
    <property type="project" value="InterPro"/>
</dbReference>